<evidence type="ECO:0000313" key="1">
    <source>
        <dbReference type="EMBL" id="KAK0161544.1"/>
    </source>
</evidence>
<dbReference type="Proteomes" id="UP001168972">
    <property type="component" value="Unassembled WGS sequence"/>
</dbReference>
<reference evidence="1" key="2">
    <citation type="submission" date="2023-03" db="EMBL/GenBank/DDBJ databases">
        <authorList>
            <person name="Inwood S.N."/>
            <person name="Skelly J.G."/>
            <person name="Guhlin J."/>
            <person name="Harrop T.W.R."/>
            <person name="Goldson S.G."/>
            <person name="Dearden P.K."/>
        </authorList>
    </citation>
    <scope>NUCLEOTIDE SEQUENCE</scope>
    <source>
        <strain evidence="1">Lincoln</strain>
        <tissue evidence="1">Whole body</tissue>
    </source>
</reference>
<dbReference type="EMBL" id="JAQQBR010001835">
    <property type="protein sequence ID" value="KAK0161544.1"/>
    <property type="molecule type" value="Genomic_DNA"/>
</dbReference>
<proteinExistence type="predicted"/>
<evidence type="ECO:0008006" key="3">
    <source>
        <dbReference type="Google" id="ProtNLM"/>
    </source>
</evidence>
<gene>
    <name evidence="1" type="ORF">PV327_010003</name>
</gene>
<evidence type="ECO:0000313" key="2">
    <source>
        <dbReference type="Proteomes" id="UP001168972"/>
    </source>
</evidence>
<accession>A0AA39KGA5</accession>
<organism evidence="1 2">
    <name type="scientific">Microctonus hyperodae</name>
    <name type="common">Parasitoid wasp</name>
    <dbReference type="NCBI Taxonomy" id="165561"/>
    <lineage>
        <taxon>Eukaryota</taxon>
        <taxon>Metazoa</taxon>
        <taxon>Ecdysozoa</taxon>
        <taxon>Arthropoda</taxon>
        <taxon>Hexapoda</taxon>
        <taxon>Insecta</taxon>
        <taxon>Pterygota</taxon>
        <taxon>Neoptera</taxon>
        <taxon>Endopterygota</taxon>
        <taxon>Hymenoptera</taxon>
        <taxon>Apocrita</taxon>
        <taxon>Ichneumonoidea</taxon>
        <taxon>Braconidae</taxon>
        <taxon>Euphorinae</taxon>
        <taxon>Microctonus</taxon>
    </lineage>
</organism>
<comment type="caution">
    <text evidence="1">The sequence shown here is derived from an EMBL/GenBank/DDBJ whole genome shotgun (WGS) entry which is preliminary data.</text>
</comment>
<dbReference type="AlphaFoldDB" id="A0AA39KGA5"/>
<keyword evidence="2" id="KW-1185">Reference proteome</keyword>
<sequence length="158" mass="18421">MERVQGQRLNSFRYRYDGYLYHEDTHQRGVRYTCAARLHKDIYCKVVAIVKNNVVTIKNGQHKHGRPVLDVKEPGTRKLQRLAKKLILVPDQIIDRVFIRKEKFTSGAFDILRLYSVDCIDDLVVYNYNNYGPIVKKIILESFETKFVKGINCVSGLD</sequence>
<dbReference type="Gene3D" id="2.20.25.240">
    <property type="match status" value="1"/>
</dbReference>
<protein>
    <recommendedName>
        <fullName evidence="3">FLYWCH-type domain-containing protein</fullName>
    </recommendedName>
</protein>
<reference evidence="1" key="1">
    <citation type="journal article" date="2023" name="bioRxiv">
        <title>Scaffold-level genome assemblies of two parasitoid biocontrol wasps reveal the parthenogenesis mechanism and an associated novel virus.</title>
        <authorList>
            <person name="Inwood S."/>
            <person name="Skelly J."/>
            <person name="Guhlin J."/>
            <person name="Harrop T."/>
            <person name="Goldson S."/>
            <person name="Dearden P."/>
        </authorList>
    </citation>
    <scope>NUCLEOTIDE SEQUENCE</scope>
    <source>
        <strain evidence="1">Lincoln</strain>
        <tissue evidence="1">Whole body</tissue>
    </source>
</reference>
<name>A0AA39KGA5_MICHY</name>